<keyword evidence="7" id="KW-0547">Nucleotide-binding</keyword>
<dbReference type="Proteomes" id="UP000068196">
    <property type="component" value="Chromosome"/>
</dbReference>
<keyword evidence="9" id="KW-0460">Magnesium</keyword>
<sequence length="128" mass="14816">MLFYGDLGSGKTTFIQGICEGLKVDPDIAITSPTFSIINLYEGIYPIAHVDLYRLESFNIEELGLWEYLNTHIMLIEWAEKLTFLPKEDFLEIKIQFIDETTRSISLTGYGEWFELLKALERDAKLDK</sequence>
<dbReference type="SUPFAM" id="SSF52540">
    <property type="entry name" value="P-loop containing nucleoside triphosphate hydrolases"/>
    <property type="match status" value="1"/>
</dbReference>
<dbReference type="AlphaFoldDB" id="A0A0U5AHR2"/>
<keyword evidence="12" id="KW-1185">Reference proteome</keyword>
<organism evidence="11 12">
    <name type="scientific">Caldimicrobium thiodismutans</name>
    <dbReference type="NCBI Taxonomy" id="1653476"/>
    <lineage>
        <taxon>Bacteria</taxon>
        <taxon>Pseudomonadati</taxon>
        <taxon>Thermodesulfobacteriota</taxon>
        <taxon>Thermodesulfobacteria</taxon>
        <taxon>Thermodesulfobacteriales</taxon>
        <taxon>Thermodesulfobacteriaceae</taxon>
        <taxon>Caldimicrobium</taxon>
    </lineage>
</organism>
<proteinExistence type="inferred from homology"/>
<dbReference type="GO" id="GO:0005737">
    <property type="term" value="C:cytoplasm"/>
    <property type="evidence" value="ECO:0007669"/>
    <property type="project" value="UniProtKB-SubCell"/>
</dbReference>
<dbReference type="NCBIfam" id="TIGR00150">
    <property type="entry name" value="T6A_YjeE"/>
    <property type="match status" value="1"/>
</dbReference>
<evidence type="ECO:0000256" key="9">
    <source>
        <dbReference type="ARBA" id="ARBA00022842"/>
    </source>
</evidence>
<dbReference type="EMBL" id="AP014945">
    <property type="protein sequence ID" value="BAU23436.1"/>
    <property type="molecule type" value="Genomic_DNA"/>
</dbReference>
<dbReference type="GO" id="GO:0005524">
    <property type="term" value="F:ATP binding"/>
    <property type="evidence" value="ECO:0007669"/>
    <property type="project" value="UniProtKB-KW"/>
</dbReference>
<dbReference type="InterPro" id="IPR027417">
    <property type="entry name" value="P-loop_NTPase"/>
</dbReference>
<dbReference type="STRING" id="1653476.THC_1055"/>
<name>A0A0U5AHR2_9BACT</name>
<evidence type="ECO:0000256" key="4">
    <source>
        <dbReference type="ARBA" id="ARBA00022490"/>
    </source>
</evidence>
<comment type="similarity">
    <text evidence="2">Belongs to the TsaE family.</text>
</comment>
<comment type="subcellular location">
    <subcellularLocation>
        <location evidence="1">Cytoplasm</location>
    </subcellularLocation>
</comment>
<evidence type="ECO:0000256" key="3">
    <source>
        <dbReference type="ARBA" id="ARBA00019010"/>
    </source>
</evidence>
<dbReference type="PANTHER" id="PTHR33540">
    <property type="entry name" value="TRNA THREONYLCARBAMOYLADENOSINE BIOSYNTHESIS PROTEIN TSAE"/>
    <property type="match status" value="1"/>
</dbReference>
<reference evidence="12" key="2">
    <citation type="journal article" date="2016" name="Int. J. Syst. Evol. Microbiol.">
        <title>Caldimicrobium thiodismutans sp. nov., a sulfur-disproportionating bacterium isolated from a hot spring.</title>
        <authorList>
            <person name="Kojima H."/>
            <person name="Umezawa K."/>
            <person name="Fukui M."/>
        </authorList>
    </citation>
    <scope>NUCLEOTIDE SEQUENCE [LARGE SCALE GENOMIC DNA]</scope>
    <source>
        <strain evidence="12">TF1</strain>
    </source>
</reference>
<evidence type="ECO:0000256" key="2">
    <source>
        <dbReference type="ARBA" id="ARBA00007599"/>
    </source>
</evidence>
<keyword evidence="8" id="KW-0067">ATP-binding</keyword>
<evidence type="ECO:0000313" key="12">
    <source>
        <dbReference type="Proteomes" id="UP000068196"/>
    </source>
</evidence>
<dbReference type="GO" id="GO:0002949">
    <property type="term" value="P:tRNA threonylcarbamoyladenosine modification"/>
    <property type="evidence" value="ECO:0007669"/>
    <property type="project" value="InterPro"/>
</dbReference>
<keyword evidence="6" id="KW-0479">Metal-binding</keyword>
<evidence type="ECO:0000313" key="11">
    <source>
        <dbReference type="EMBL" id="BAU23436.1"/>
    </source>
</evidence>
<accession>A0A0U5AHR2</accession>
<evidence type="ECO:0000256" key="6">
    <source>
        <dbReference type="ARBA" id="ARBA00022723"/>
    </source>
</evidence>
<reference evidence="11 12" key="1">
    <citation type="journal article" date="2016" name="Int. J. Syst. Evol. Microbiol.">
        <title>Caldimicrobium thiodismutans sp. nov., a sulfur-disproportionating bacterium isolated from a hot spring, and emended description of the genus Caldimicrobium.</title>
        <authorList>
            <person name="Kojima H."/>
            <person name="Umezawa K."/>
            <person name="Fukui M."/>
        </authorList>
    </citation>
    <scope>NUCLEOTIDE SEQUENCE [LARGE SCALE GENOMIC DNA]</scope>
    <source>
        <strain evidence="11 12">TF1</strain>
    </source>
</reference>
<dbReference type="InterPro" id="IPR003442">
    <property type="entry name" value="T6A_TsaE"/>
</dbReference>
<gene>
    <name evidence="11" type="ORF">THC_1055</name>
</gene>
<protein>
    <recommendedName>
        <fullName evidence="3">tRNA threonylcarbamoyladenosine biosynthesis protein TsaE</fullName>
    </recommendedName>
    <alternativeName>
        <fullName evidence="10">t(6)A37 threonylcarbamoyladenosine biosynthesis protein TsaE</fullName>
    </alternativeName>
</protein>
<keyword evidence="5" id="KW-0819">tRNA processing</keyword>
<dbReference type="PANTHER" id="PTHR33540:SF2">
    <property type="entry name" value="TRNA THREONYLCARBAMOYLADENOSINE BIOSYNTHESIS PROTEIN TSAE"/>
    <property type="match status" value="1"/>
</dbReference>
<evidence type="ECO:0000256" key="1">
    <source>
        <dbReference type="ARBA" id="ARBA00004496"/>
    </source>
</evidence>
<evidence type="ECO:0000256" key="8">
    <source>
        <dbReference type="ARBA" id="ARBA00022840"/>
    </source>
</evidence>
<keyword evidence="4" id="KW-0963">Cytoplasm</keyword>
<evidence type="ECO:0000256" key="10">
    <source>
        <dbReference type="ARBA" id="ARBA00032441"/>
    </source>
</evidence>
<dbReference type="PATRIC" id="fig|1653476.3.peg.1105"/>
<dbReference type="GO" id="GO:0046872">
    <property type="term" value="F:metal ion binding"/>
    <property type="evidence" value="ECO:0007669"/>
    <property type="project" value="UniProtKB-KW"/>
</dbReference>
<dbReference type="Gene3D" id="3.40.50.300">
    <property type="entry name" value="P-loop containing nucleotide triphosphate hydrolases"/>
    <property type="match status" value="1"/>
</dbReference>
<dbReference type="Pfam" id="PF02367">
    <property type="entry name" value="TsaE"/>
    <property type="match status" value="1"/>
</dbReference>
<evidence type="ECO:0000256" key="5">
    <source>
        <dbReference type="ARBA" id="ARBA00022694"/>
    </source>
</evidence>
<dbReference type="KEGG" id="cthi:THC_1055"/>
<evidence type="ECO:0000256" key="7">
    <source>
        <dbReference type="ARBA" id="ARBA00022741"/>
    </source>
</evidence>